<reference evidence="5" key="2">
    <citation type="submission" date="2020-11" db="EMBL/GenBank/DDBJ databases">
        <authorList>
            <person name="McCartney M.A."/>
            <person name="Auch B."/>
            <person name="Kono T."/>
            <person name="Mallez S."/>
            <person name="Becker A."/>
            <person name="Gohl D.M."/>
            <person name="Silverstein K.A.T."/>
            <person name="Koren S."/>
            <person name="Bechman K.B."/>
            <person name="Herman A."/>
            <person name="Abrahante J.E."/>
            <person name="Garbe J."/>
        </authorList>
    </citation>
    <scope>NUCLEOTIDE SEQUENCE</scope>
    <source>
        <strain evidence="5">Duluth1</strain>
        <tissue evidence="5">Whole animal</tissue>
    </source>
</reference>
<keyword evidence="3" id="KW-0812">Transmembrane</keyword>
<keyword evidence="6" id="KW-1185">Reference proteome</keyword>
<sequence length="693" mass="78292">MDLYLRATVFLASLLCSDCLAQMVGQTAQTRGCKSNMVVSNFPHTERPTFDSSGMALECFNTARDCTKVSLARAFPDLYNLSEWTPPRVARVRLTPFCRLDNEQVNQSGVIMEWGIPDNSGAQHLKGFGIRVEENWWRSSCYVIRLAAQVTRENGNSTFRGEFYPLSRDTHVFVYLSTLPSSLTSEETVEFNVSTTKCERPNSSNVWCPNASSFYGIYDVINKTLTIRFEAAPFPISDYVIRSSGLHVDTAKIQNETSYTYFGVLPGTYSFDIQLLDGFPNDAGRCQCRDDEGRCNHCNTCRGYTFSVPDETIHMTETIRLTGSQNINHRTTSSRDIGIVFSLSGLLVAVIFGLFVLHRMGFTVDCGDTEDISHGDKKRLVVLERQRMSDIGRDMKINFMRNFRSGVLVDHIVCTVPFIEKIKQLYTSQTSTTVCMNIFKNIKIVQRKQACLCICVVLEDFIDTNIEQTNEILLLASRYHRKNNVHLCFVSRLAYPDNMSEKTRIFYYRTDTTTTKVNQFFLESLQIPSSDLKLGDVCSDRTTYNSPVTRARVVSYDSGKGSSCSSYDCAVPPGSGVILDPPRHHGMCSALVYDYTPTEYDSLLEPTTVFRRGKESRCIYTDEFLCYDAFGREFLCIPPELEDEVLKDKVSSADSLEAIMDEMAALNGRFESYSEETLSLLTGDVYSVFECFA</sequence>
<reference evidence="5" key="1">
    <citation type="journal article" date="2019" name="bioRxiv">
        <title>The Genome of the Zebra Mussel, Dreissena polymorpha: A Resource for Invasive Species Research.</title>
        <authorList>
            <person name="McCartney M.A."/>
            <person name="Auch B."/>
            <person name="Kono T."/>
            <person name="Mallez S."/>
            <person name="Zhang Y."/>
            <person name="Obille A."/>
            <person name="Becker A."/>
            <person name="Abrahante J.E."/>
            <person name="Garbe J."/>
            <person name="Badalamenti J.P."/>
            <person name="Herman A."/>
            <person name="Mangelson H."/>
            <person name="Liachko I."/>
            <person name="Sullivan S."/>
            <person name="Sone E.D."/>
            <person name="Koren S."/>
            <person name="Silverstein K.A.T."/>
            <person name="Beckman K.B."/>
            <person name="Gohl D.M."/>
        </authorList>
    </citation>
    <scope>NUCLEOTIDE SEQUENCE</scope>
    <source>
        <strain evidence="5">Duluth1</strain>
        <tissue evidence="5">Whole animal</tissue>
    </source>
</reference>
<organism evidence="5 6">
    <name type="scientific">Dreissena polymorpha</name>
    <name type="common">Zebra mussel</name>
    <name type="synonym">Mytilus polymorpha</name>
    <dbReference type="NCBI Taxonomy" id="45954"/>
    <lineage>
        <taxon>Eukaryota</taxon>
        <taxon>Metazoa</taxon>
        <taxon>Spiralia</taxon>
        <taxon>Lophotrochozoa</taxon>
        <taxon>Mollusca</taxon>
        <taxon>Bivalvia</taxon>
        <taxon>Autobranchia</taxon>
        <taxon>Heteroconchia</taxon>
        <taxon>Euheterodonta</taxon>
        <taxon>Imparidentia</taxon>
        <taxon>Neoheterodontei</taxon>
        <taxon>Myida</taxon>
        <taxon>Dreissenoidea</taxon>
        <taxon>Dreissenidae</taxon>
        <taxon>Dreissena</taxon>
    </lineage>
</organism>
<name>A0A9D4IZ84_DREPO</name>
<keyword evidence="3" id="KW-1133">Transmembrane helix</keyword>
<feature type="transmembrane region" description="Helical" evidence="3">
    <location>
        <begin position="337"/>
        <end position="357"/>
    </location>
</feature>
<gene>
    <name evidence="5" type="ORF">DPMN_167986</name>
</gene>
<evidence type="ECO:0000256" key="3">
    <source>
        <dbReference type="SAM" id="Phobius"/>
    </source>
</evidence>
<feature type="signal peptide" evidence="4">
    <location>
        <begin position="1"/>
        <end position="21"/>
    </location>
</feature>
<feature type="chain" id="PRO_5038583993" evidence="4">
    <location>
        <begin position="22"/>
        <end position="693"/>
    </location>
</feature>
<dbReference type="InterPro" id="IPR038683">
    <property type="entry name" value="IL17RA/B_FnIII-like_1_sf"/>
</dbReference>
<evidence type="ECO:0000256" key="4">
    <source>
        <dbReference type="SAM" id="SignalP"/>
    </source>
</evidence>
<protein>
    <submittedName>
        <fullName evidence="5">Uncharacterized protein</fullName>
    </submittedName>
</protein>
<keyword evidence="4" id="KW-0732">Signal</keyword>
<dbReference type="GO" id="GO:0005886">
    <property type="term" value="C:plasma membrane"/>
    <property type="evidence" value="ECO:0007669"/>
    <property type="project" value="UniProtKB-SubCell"/>
</dbReference>
<dbReference type="Gene3D" id="2.60.40.2160">
    <property type="entry name" value="Interleukin-17 receptor A/B, fibronectin-III-like domain 1"/>
    <property type="match status" value="1"/>
</dbReference>
<comment type="caution">
    <text evidence="5">The sequence shown here is derived from an EMBL/GenBank/DDBJ whole genome shotgun (WGS) entry which is preliminary data.</text>
</comment>
<dbReference type="AlphaFoldDB" id="A0A9D4IZ84"/>
<evidence type="ECO:0000313" key="6">
    <source>
        <dbReference type="Proteomes" id="UP000828390"/>
    </source>
</evidence>
<dbReference type="EMBL" id="JAIWYP010000008">
    <property type="protein sequence ID" value="KAH3789798.1"/>
    <property type="molecule type" value="Genomic_DNA"/>
</dbReference>
<keyword evidence="3" id="KW-0472">Membrane</keyword>
<evidence type="ECO:0000313" key="5">
    <source>
        <dbReference type="EMBL" id="KAH3789798.1"/>
    </source>
</evidence>
<evidence type="ECO:0000256" key="1">
    <source>
        <dbReference type="ARBA" id="ARBA00004251"/>
    </source>
</evidence>
<evidence type="ECO:0000256" key="2">
    <source>
        <dbReference type="ARBA" id="ARBA00022475"/>
    </source>
</evidence>
<proteinExistence type="predicted"/>
<dbReference type="OrthoDB" id="10312634at2759"/>
<keyword evidence="2" id="KW-1003">Cell membrane</keyword>
<comment type="subcellular location">
    <subcellularLocation>
        <location evidence="1">Cell membrane</location>
        <topology evidence="1">Single-pass type I membrane protein</topology>
    </subcellularLocation>
</comment>
<accession>A0A9D4IZ84</accession>
<dbReference type="Proteomes" id="UP000828390">
    <property type="component" value="Unassembled WGS sequence"/>
</dbReference>